<keyword evidence="3" id="KW-1185">Reference proteome</keyword>
<dbReference type="CDD" id="cd14947">
    <property type="entry name" value="NBR1_like"/>
    <property type="match status" value="1"/>
</dbReference>
<dbReference type="PANTHER" id="PTHR20930:SF0">
    <property type="entry name" value="PROTEIN ILRUN"/>
    <property type="match status" value="1"/>
</dbReference>
<dbReference type="InterPro" id="IPR011989">
    <property type="entry name" value="ARM-like"/>
</dbReference>
<dbReference type="PANTHER" id="PTHR20930">
    <property type="entry name" value="OVARIAN CARCINOMA ANTIGEN CA125-RELATED"/>
    <property type="match status" value="1"/>
</dbReference>
<evidence type="ECO:0000313" key="2">
    <source>
        <dbReference type="EMBL" id="VUZ85956.1"/>
    </source>
</evidence>
<dbReference type="InterPro" id="IPR004155">
    <property type="entry name" value="PBS_lyase_HEAT"/>
</dbReference>
<evidence type="ECO:0000313" key="3">
    <source>
        <dbReference type="Proteomes" id="UP000334340"/>
    </source>
</evidence>
<dbReference type="AlphaFoldDB" id="A0A564ZLH6"/>
<dbReference type="Pfam" id="PF16158">
    <property type="entry name" value="N_BRCA1_IG"/>
    <property type="match status" value="1"/>
</dbReference>
<evidence type="ECO:0000259" key="1">
    <source>
        <dbReference type="Pfam" id="PF16158"/>
    </source>
</evidence>
<accession>A0A564ZLH6</accession>
<gene>
    <name evidence="2" type="ORF">MELA_02350</name>
</gene>
<dbReference type="InterPro" id="IPR032350">
    <property type="entry name" value="Nbr1_FW"/>
</dbReference>
<dbReference type="SMART" id="SM00567">
    <property type="entry name" value="EZ_HEAT"/>
    <property type="match status" value="4"/>
</dbReference>
<dbReference type="InterPro" id="IPR016024">
    <property type="entry name" value="ARM-type_fold"/>
</dbReference>
<dbReference type="InterPro" id="IPR013783">
    <property type="entry name" value="Ig-like_fold"/>
</dbReference>
<sequence length="411" mass="43696">MEAMSPEVTWLFAAMEKRRRKLAGLPFLEKVRAVVQLQRMIAPILGARGRQVRAWDIELSGRLGGKAMENPSTEGRRYQRNGPALAAVAFAFHVLSIPFAAEITSADMLHFKLLGEWANADAMEGKLGLYSVAQLTGNSATFVSDVTIPDGTVVNAGQRFTKTWRVKNSGSTSWNGYSLTFSGGDKMGTSTSVAVPTTTPGAMVDISVPMIAPTEPGPHRGDWRMRAADGAPFGEDVFVLITVKGTRPLAELETDLRDHSPEVRKKAVEALAALGPQAAPTLMQALKKDADAGVRGLAMAGLADIKPLSKEAFLGILTALNDPDDTVQLIAMEVLYAIGPGAVPTLVGPETVPTLARALTNPNPAAQSMAIQLLGVLGPAAKEAVPALRELVTRQPNNDLAKEALRVIEGH</sequence>
<dbReference type="Gene3D" id="1.25.10.10">
    <property type="entry name" value="Leucine-rich Repeat Variant"/>
    <property type="match status" value="1"/>
</dbReference>
<dbReference type="SUPFAM" id="SSF48371">
    <property type="entry name" value="ARM repeat"/>
    <property type="match status" value="1"/>
</dbReference>
<name>A0A564ZLH6_9BACT</name>
<proteinExistence type="predicted"/>
<reference evidence="2 3" key="1">
    <citation type="submission" date="2019-07" db="EMBL/GenBank/DDBJ databases">
        <authorList>
            <person name="Cremers G."/>
        </authorList>
    </citation>
    <scope>NUCLEOTIDE SEQUENCE [LARGE SCALE GENOMIC DNA]</scope>
</reference>
<dbReference type="EMBL" id="CABIKM010000038">
    <property type="protein sequence ID" value="VUZ85956.1"/>
    <property type="molecule type" value="Genomic_DNA"/>
</dbReference>
<dbReference type="Pfam" id="PF13646">
    <property type="entry name" value="HEAT_2"/>
    <property type="match status" value="2"/>
</dbReference>
<dbReference type="Gene3D" id="2.60.40.10">
    <property type="entry name" value="Immunoglobulins"/>
    <property type="match status" value="1"/>
</dbReference>
<dbReference type="Proteomes" id="UP000334340">
    <property type="component" value="Unassembled WGS sequence"/>
</dbReference>
<feature type="domain" description="Nbr1 FW" evidence="1">
    <location>
        <begin position="147"/>
        <end position="243"/>
    </location>
</feature>
<protein>
    <submittedName>
        <fullName evidence="2">HEAT repeat protein</fullName>
    </submittedName>
</protein>
<organism evidence="2 3">
    <name type="scientific">Candidatus Methylomirabilis lanthanidiphila</name>
    <dbReference type="NCBI Taxonomy" id="2211376"/>
    <lineage>
        <taxon>Bacteria</taxon>
        <taxon>Candidatus Methylomirabilota</taxon>
        <taxon>Candidatus Methylomirabilia</taxon>
        <taxon>Candidatus Methylomirabilales</taxon>
        <taxon>Candidatus Methylomirabilaceae</taxon>
        <taxon>Candidatus Methylomirabilis</taxon>
    </lineage>
</organism>